<sequence length="203" mass="23166">MIDPRARLSAMISDLERNPRVELLEATVAPPTPPADLELALRLADGRLPAGVEAFYREVGAVRLTWRHTVPELLNHNLSDQGLINLLPLRQVLGDWEGIVWHSAQDQEFRAVRPLDRFVPEACAALVPPSDSVHYHYLGEELYDTGYSFDAYLERLIASRGFWYWPQTLCRGLEDSTEVTAFRRVMPTVFPDYDDTLFHPAQH</sequence>
<dbReference type="Proteomes" id="UP000035016">
    <property type="component" value="Chromosome Chromosome"/>
</dbReference>
<evidence type="ECO:0000313" key="1">
    <source>
        <dbReference type="EMBL" id="CQR59544.1"/>
    </source>
</evidence>
<dbReference type="RefSeq" id="WP_029381905.1">
    <property type="nucleotide sequence ID" value="NZ_AZSD01000071.1"/>
</dbReference>
<accession>A0A0F7VKR1</accession>
<dbReference type="AlphaFoldDB" id="A0A0F7VKR1"/>
<gene>
    <name evidence="1" type="primary">sle_00820</name>
</gene>
<proteinExistence type="predicted"/>
<dbReference type="EMBL" id="LN831790">
    <property type="protein sequence ID" value="CQR59544.1"/>
    <property type="molecule type" value="Genomic_DNA"/>
</dbReference>
<name>A0A0F7VKR1_STRLW</name>
<reference evidence="1 2" key="1">
    <citation type="submission" date="2015-02" db="EMBL/GenBank/DDBJ databases">
        <authorList>
            <person name="Gomez-Escribano P.J."/>
        </authorList>
    </citation>
    <scope>NUCLEOTIDE SEQUENCE [LARGE SCALE GENOMIC DNA]</scope>
    <source>
        <strain evidence="2">C34 (DSM 42122 / NRRL B-24963)</strain>
    </source>
</reference>
<organism evidence="1 2">
    <name type="scientific">Streptomyces leeuwenhoekii</name>
    <dbReference type="NCBI Taxonomy" id="1437453"/>
    <lineage>
        <taxon>Bacteria</taxon>
        <taxon>Bacillati</taxon>
        <taxon>Actinomycetota</taxon>
        <taxon>Actinomycetes</taxon>
        <taxon>Kitasatosporales</taxon>
        <taxon>Streptomycetaceae</taxon>
        <taxon>Streptomyces</taxon>
    </lineage>
</organism>
<evidence type="ECO:0008006" key="3">
    <source>
        <dbReference type="Google" id="ProtNLM"/>
    </source>
</evidence>
<protein>
    <recommendedName>
        <fullName evidence="3">Knr4/Smi1-like domain-containing protein</fullName>
    </recommendedName>
</protein>
<dbReference type="KEGG" id="sle:sle_00820"/>
<evidence type="ECO:0000313" key="2">
    <source>
        <dbReference type="Proteomes" id="UP000035016"/>
    </source>
</evidence>